<dbReference type="PANTHER" id="PTHR47961">
    <property type="entry name" value="DNA POLYMERASE THETA, PUTATIVE (AFU_ORTHOLOGUE AFUA_1G05260)-RELATED"/>
    <property type="match status" value="1"/>
</dbReference>
<dbReference type="PANTHER" id="PTHR47961:SF4">
    <property type="entry name" value="ACTIVATING SIGNAL COINTEGRATOR 1 COMPLEX SUBUNIT 3"/>
    <property type="match status" value="1"/>
</dbReference>
<reference evidence="7" key="1">
    <citation type="journal article" date="2019" name="Int. J. Syst. Evol. Microbiol.">
        <title>The Global Catalogue of Microorganisms (GCM) 10K type strain sequencing project: providing services to taxonomists for standard genome sequencing and annotation.</title>
        <authorList>
            <consortium name="The Broad Institute Genomics Platform"/>
            <consortium name="The Broad Institute Genome Sequencing Center for Infectious Disease"/>
            <person name="Wu L."/>
            <person name="Ma J."/>
        </authorList>
    </citation>
    <scope>NUCLEOTIDE SEQUENCE [LARGE SCALE GENOMIC DNA]</scope>
    <source>
        <strain evidence="7">KCTC 42473</strain>
    </source>
</reference>
<dbReference type="InterPro" id="IPR050474">
    <property type="entry name" value="Hel308_SKI2-like"/>
</dbReference>
<organism evidence="6 7">
    <name type="scientific">Paracoccus angustae</name>
    <dbReference type="NCBI Taxonomy" id="1671480"/>
    <lineage>
        <taxon>Bacteria</taxon>
        <taxon>Pseudomonadati</taxon>
        <taxon>Pseudomonadota</taxon>
        <taxon>Alphaproteobacteria</taxon>
        <taxon>Rhodobacterales</taxon>
        <taxon>Paracoccaceae</taxon>
        <taxon>Paracoccus</taxon>
    </lineage>
</organism>
<protein>
    <recommendedName>
        <fullName evidence="5">Helicase C-terminal domain-containing protein</fullName>
    </recommendedName>
</protein>
<keyword evidence="1" id="KW-0547">Nucleotide-binding</keyword>
<evidence type="ECO:0000256" key="1">
    <source>
        <dbReference type="ARBA" id="ARBA00022741"/>
    </source>
</evidence>
<dbReference type="SMART" id="SM00490">
    <property type="entry name" value="HELICc"/>
    <property type="match status" value="1"/>
</dbReference>
<evidence type="ECO:0000259" key="5">
    <source>
        <dbReference type="SMART" id="SM00490"/>
    </source>
</evidence>
<evidence type="ECO:0000256" key="4">
    <source>
        <dbReference type="ARBA" id="ARBA00022840"/>
    </source>
</evidence>
<dbReference type="InterPro" id="IPR001650">
    <property type="entry name" value="Helicase_C-like"/>
</dbReference>
<name>A0ABV7UAK1_9RHOB</name>
<evidence type="ECO:0000256" key="2">
    <source>
        <dbReference type="ARBA" id="ARBA00022801"/>
    </source>
</evidence>
<evidence type="ECO:0000313" key="7">
    <source>
        <dbReference type="Proteomes" id="UP001595539"/>
    </source>
</evidence>
<feature type="domain" description="Helicase C-terminal" evidence="5">
    <location>
        <begin position="17"/>
        <end position="119"/>
    </location>
</feature>
<comment type="caution">
    <text evidence="6">The sequence shown here is derived from an EMBL/GenBank/DDBJ whole genome shotgun (WGS) entry which is preliminary data.</text>
</comment>
<proteinExistence type="predicted"/>
<keyword evidence="4" id="KW-0067">ATP-binding</keyword>
<dbReference type="Proteomes" id="UP001595539">
    <property type="component" value="Unassembled WGS sequence"/>
</dbReference>
<evidence type="ECO:0000313" key="6">
    <source>
        <dbReference type="EMBL" id="MFC3632143.1"/>
    </source>
</evidence>
<keyword evidence="3" id="KW-0347">Helicase</keyword>
<keyword evidence="2" id="KW-0378">Hydrolase</keyword>
<dbReference type="SUPFAM" id="SSF52540">
    <property type="entry name" value="P-loop containing nucleoside triphosphate hydrolases"/>
    <property type="match status" value="1"/>
</dbReference>
<gene>
    <name evidence="6" type="ORF">ACFOM8_22345</name>
</gene>
<accession>A0ABV7UAK1</accession>
<sequence length="490" mass="53186">MNEAHEALRAAALADVGSAKAAFDPFGVQAAVHHGDLLPIERRLTEGVFKSGRPADQAVLGLDVVAATSTIAQGLNLPCDVVILAGTDRSAKDDPNGNPRKDLKPHEVLNALGRAGRAAYAATGVAIVIPADPIFIDPSELNFPPISPLPIVFSEKDACSPVIDPIEQLLDHVEGSAISDPRMQGMIRRLSAVAQDGTIGFDGIARRSFGYHRRRALNEDAANGWLRARREALKAAAAALTDLPVLNWQQELAVRNGVPPEIIARLDAAYDIVPGQAVTTAEWFDWLLDKCIRSASDLMLIVRSGSLETVFGRAWTNTPDRTNAVAQIRSALKVMTRMWCEGKTLVEIEAYLLAFIHAHEGEVTNRASQSATAHRARRFAIRILPDIGFLSGLLAQVSSHRAAKEGTEVAPIVSMLQRMVKAGDHDRHHAVLRTTTQNASRVLSLQTCNELRHHFTAGSWDPIEAVQGDIRRALILQGFEEFGDDLEDLS</sequence>
<keyword evidence="7" id="KW-1185">Reference proteome</keyword>
<dbReference type="EMBL" id="JBHRXY010000078">
    <property type="protein sequence ID" value="MFC3632143.1"/>
    <property type="molecule type" value="Genomic_DNA"/>
</dbReference>
<dbReference type="Gene3D" id="3.40.50.300">
    <property type="entry name" value="P-loop containing nucleotide triphosphate hydrolases"/>
    <property type="match status" value="1"/>
</dbReference>
<dbReference type="RefSeq" id="WP_377764589.1">
    <property type="nucleotide sequence ID" value="NZ_JBHRXY010000078.1"/>
</dbReference>
<dbReference type="InterPro" id="IPR027417">
    <property type="entry name" value="P-loop_NTPase"/>
</dbReference>
<evidence type="ECO:0000256" key="3">
    <source>
        <dbReference type="ARBA" id="ARBA00022806"/>
    </source>
</evidence>